<name>A0ABW2PW11_9BACL</name>
<proteinExistence type="inferred from homology"/>
<dbReference type="PANTHER" id="PTHR43022:SF1">
    <property type="entry name" value="PROTEIN SMF"/>
    <property type="match status" value="1"/>
</dbReference>
<dbReference type="Proteomes" id="UP001596505">
    <property type="component" value="Unassembled WGS sequence"/>
</dbReference>
<evidence type="ECO:0000313" key="3">
    <source>
        <dbReference type="EMBL" id="MFC7393568.1"/>
    </source>
</evidence>
<dbReference type="SUPFAM" id="SSF102405">
    <property type="entry name" value="MCP/YpsA-like"/>
    <property type="match status" value="1"/>
</dbReference>
<protein>
    <submittedName>
        <fullName evidence="3">DNA-processing protein DprA</fullName>
    </submittedName>
</protein>
<comment type="caution">
    <text evidence="3">The sequence shown here is derived from an EMBL/GenBank/DDBJ whole genome shotgun (WGS) entry which is preliminary data.</text>
</comment>
<reference evidence="4" key="1">
    <citation type="journal article" date="2019" name="Int. J. Syst. Evol. Microbiol.">
        <title>The Global Catalogue of Microorganisms (GCM) 10K type strain sequencing project: providing services to taxonomists for standard genome sequencing and annotation.</title>
        <authorList>
            <consortium name="The Broad Institute Genomics Platform"/>
            <consortium name="The Broad Institute Genome Sequencing Center for Infectious Disease"/>
            <person name="Wu L."/>
            <person name="Ma J."/>
        </authorList>
    </citation>
    <scope>NUCLEOTIDE SEQUENCE [LARGE SCALE GENOMIC DNA]</scope>
    <source>
        <strain evidence="4">CGMCC 1.16305</strain>
    </source>
</reference>
<sequence length="268" mass="29132">MLTYDDPKYIKQAKKVSRSPVVLYFRGKLPDQLGIAAVGARRCTQEAKLAAVQLGEQLAANKIPLISGMAKGIDGYAQTACLKQGGYSLAVLAGGLDKCYPSEHQGLFQALIEQGGVLSAYPPETPHKSKQFIERNALIAAWSKQVIVVQASLKSGALTTADFAIQQGRELYAAPHSIFVKEAQGSNQLLEKRAKIYLGLDSIGLKSEKERNISDVKNGDGSLSEIQKKILTILKENPAEKAKLPLVLNLPEKTILEEIMLLELDGYL</sequence>
<dbReference type="Pfam" id="PF02481">
    <property type="entry name" value="DNA_processg_A"/>
    <property type="match status" value="1"/>
</dbReference>
<evidence type="ECO:0000313" key="4">
    <source>
        <dbReference type="Proteomes" id="UP001596505"/>
    </source>
</evidence>
<feature type="domain" description="Smf/DprA SLOG" evidence="2">
    <location>
        <begin position="1"/>
        <end position="203"/>
    </location>
</feature>
<dbReference type="EMBL" id="JBHTCO010000014">
    <property type="protein sequence ID" value="MFC7393568.1"/>
    <property type="molecule type" value="Genomic_DNA"/>
</dbReference>
<evidence type="ECO:0000256" key="1">
    <source>
        <dbReference type="ARBA" id="ARBA00006525"/>
    </source>
</evidence>
<dbReference type="InterPro" id="IPR003488">
    <property type="entry name" value="DprA"/>
</dbReference>
<evidence type="ECO:0000259" key="2">
    <source>
        <dbReference type="Pfam" id="PF02481"/>
    </source>
</evidence>
<comment type="similarity">
    <text evidence="1">Belongs to the DprA/Smf family.</text>
</comment>
<gene>
    <name evidence="3" type="primary">dprA</name>
    <name evidence="3" type="ORF">ACFQRG_11445</name>
</gene>
<dbReference type="RefSeq" id="WP_380966080.1">
    <property type="nucleotide sequence ID" value="NZ_JBHTCO010000014.1"/>
</dbReference>
<keyword evidence="4" id="KW-1185">Reference proteome</keyword>
<dbReference type="Gene3D" id="3.40.50.450">
    <property type="match status" value="1"/>
</dbReference>
<accession>A0ABW2PW11</accession>
<dbReference type="PANTHER" id="PTHR43022">
    <property type="entry name" value="PROTEIN SMF"/>
    <property type="match status" value="1"/>
</dbReference>
<organism evidence="3 4">
    <name type="scientific">Scopulibacillus cellulosilyticus</name>
    <dbReference type="NCBI Taxonomy" id="2665665"/>
    <lineage>
        <taxon>Bacteria</taxon>
        <taxon>Bacillati</taxon>
        <taxon>Bacillota</taxon>
        <taxon>Bacilli</taxon>
        <taxon>Bacillales</taxon>
        <taxon>Sporolactobacillaceae</taxon>
        <taxon>Scopulibacillus</taxon>
    </lineage>
</organism>
<dbReference type="InterPro" id="IPR057666">
    <property type="entry name" value="DrpA_SLOG"/>
</dbReference>
<dbReference type="NCBIfam" id="TIGR00732">
    <property type="entry name" value="dprA"/>
    <property type="match status" value="1"/>
</dbReference>